<name>A0A1Y5SJX4_9RHOB</name>
<keyword evidence="2" id="KW-1185">Reference proteome</keyword>
<dbReference type="GO" id="GO:0000271">
    <property type="term" value="P:polysaccharide biosynthetic process"/>
    <property type="evidence" value="ECO:0007669"/>
    <property type="project" value="InterPro"/>
</dbReference>
<dbReference type="GO" id="GO:0015774">
    <property type="term" value="P:polysaccharide transport"/>
    <property type="evidence" value="ECO:0007669"/>
    <property type="project" value="InterPro"/>
</dbReference>
<reference evidence="1 2" key="1">
    <citation type="submission" date="2017-03" db="EMBL/GenBank/DDBJ databases">
        <authorList>
            <person name="Afonso C.L."/>
            <person name="Miller P.J."/>
            <person name="Scott M.A."/>
            <person name="Spackman E."/>
            <person name="Goraichik I."/>
            <person name="Dimitrov K.M."/>
            <person name="Suarez D.L."/>
            <person name="Swayne D.E."/>
        </authorList>
    </citation>
    <scope>NUCLEOTIDE SEQUENCE [LARGE SCALE GENOMIC DNA]</scope>
    <source>
        <strain evidence="1 2">CECT 7971</strain>
    </source>
</reference>
<evidence type="ECO:0000313" key="2">
    <source>
        <dbReference type="Proteomes" id="UP000193307"/>
    </source>
</evidence>
<gene>
    <name evidence="1" type="ORF">PAM7971_01963</name>
</gene>
<dbReference type="InterPro" id="IPR007833">
    <property type="entry name" value="Capsule_polysaccharide_synth"/>
</dbReference>
<evidence type="ECO:0000313" key="1">
    <source>
        <dbReference type="EMBL" id="SLN41884.1"/>
    </source>
</evidence>
<accession>A0A1Y5SJX4</accession>
<dbReference type="CDD" id="cd16439">
    <property type="entry name" value="beta_Kdo_transferase_KpsC_2"/>
    <property type="match status" value="1"/>
</dbReference>
<protein>
    <submittedName>
        <fullName evidence="1">Capsule polysaccharide biosynthesis protein</fullName>
    </submittedName>
</protein>
<dbReference type="Proteomes" id="UP000193307">
    <property type="component" value="Unassembled WGS sequence"/>
</dbReference>
<dbReference type="Pfam" id="PF05159">
    <property type="entry name" value="Capsule_synth"/>
    <property type="match status" value="2"/>
</dbReference>
<proteinExistence type="predicted"/>
<dbReference type="STRING" id="658057.SAMN04488032_104114"/>
<organism evidence="1 2">
    <name type="scientific">Pacificibacter marinus</name>
    <dbReference type="NCBI Taxonomy" id="658057"/>
    <lineage>
        <taxon>Bacteria</taxon>
        <taxon>Pseudomonadati</taxon>
        <taxon>Pseudomonadota</taxon>
        <taxon>Alphaproteobacteria</taxon>
        <taxon>Rhodobacterales</taxon>
        <taxon>Roseobacteraceae</taxon>
        <taxon>Pacificibacter</taxon>
    </lineage>
</organism>
<dbReference type="EMBL" id="FWFW01000005">
    <property type="protein sequence ID" value="SLN41884.1"/>
    <property type="molecule type" value="Genomic_DNA"/>
</dbReference>
<dbReference type="AlphaFoldDB" id="A0A1Y5SJX4"/>
<sequence>MHNNMPKKSARAHAPGRILLSDPAIARIPKIKQVLTAAGWTPHRKTPQHDDAVARPATASAQDAKAAWIGAGFIPDQPCPQLKRPAPLGLAIDTRGPIHDAAQPSDLEMILATMPLDDAAILTRAHKVADRLPLLKLCKLPALSAGIETANVPFVLVLDQPQSDPTLPPAPLATDQMREMLVLAHEAHPHAQIVVFSPNRDESGPLTGHFDGADSSPNVRLFTEPANPWALLEYATAVYTLSSPLGFEAILAGHKPHVFGTPWYAGWGLTQDQNPIARRGRHLTRAQLVAGALFHYCQWFDPQHKTLWSVEDALSLAQARQRAVVEDKNGYVASHILRWKRSHIRRYFGQTAMTFNDDPDVIARETQLGRAHMTWGAKSKAPLHIEDGFLRSRGLGAALVRPISLIIDDCGLYFDPTHPSRLETQIAERAQMPDHATARIEALIARLIAAKLSKYNVGDGCPPLPNGYKILVAGQVEDDASIQLGAGKVRTNLALLKAARAANPDAILVFKPHPDVEAGLRRGKVTNAHEIADIVAQDADPIALIDACDSVWTMTSLIGFEALLRDKPVTCTGAPFYAGWGLTTDLGDTPERRVARPSMLGLAHAVLIDYPRYFDPDTGAAISVEMAVDLLATTPNGRSQLAQSALAKLRQFRARFLGLDR</sequence>
<dbReference type="RefSeq" id="WP_085849104.1">
    <property type="nucleotide sequence ID" value="NZ_FNZV01000004.1"/>
</dbReference>